<dbReference type="Proteomes" id="UP001145114">
    <property type="component" value="Unassembled WGS sequence"/>
</dbReference>
<reference evidence="1" key="1">
    <citation type="submission" date="2022-06" db="EMBL/GenBank/DDBJ databases">
        <title>Phylogenomic reconstructions and comparative analyses of Kickxellomycotina fungi.</title>
        <authorList>
            <person name="Reynolds N.K."/>
            <person name="Stajich J.E."/>
            <person name="Barry K."/>
            <person name="Grigoriev I.V."/>
            <person name="Crous P."/>
            <person name="Smith M.E."/>
        </authorList>
    </citation>
    <scope>NUCLEOTIDE SEQUENCE</scope>
    <source>
        <strain evidence="1">RSA 2271</strain>
    </source>
</reference>
<keyword evidence="2" id="KW-1185">Reference proteome</keyword>
<evidence type="ECO:0000313" key="1">
    <source>
        <dbReference type="EMBL" id="KAJ1672746.1"/>
    </source>
</evidence>
<gene>
    <name evidence="1" type="ORF">EV182_006583</name>
</gene>
<protein>
    <submittedName>
        <fullName evidence="1">Uncharacterized protein</fullName>
    </submittedName>
</protein>
<dbReference type="EMBL" id="JAMZIH010007904">
    <property type="protein sequence ID" value="KAJ1672746.1"/>
    <property type="molecule type" value="Genomic_DNA"/>
</dbReference>
<comment type="caution">
    <text evidence="1">The sequence shown here is derived from an EMBL/GenBank/DDBJ whole genome shotgun (WGS) entry which is preliminary data.</text>
</comment>
<accession>A0ACC1HBN1</accession>
<organism evidence="1 2">
    <name type="scientific">Spiromyces aspiralis</name>
    <dbReference type="NCBI Taxonomy" id="68401"/>
    <lineage>
        <taxon>Eukaryota</taxon>
        <taxon>Fungi</taxon>
        <taxon>Fungi incertae sedis</taxon>
        <taxon>Zoopagomycota</taxon>
        <taxon>Kickxellomycotina</taxon>
        <taxon>Kickxellomycetes</taxon>
        <taxon>Kickxellales</taxon>
        <taxon>Kickxellaceae</taxon>
        <taxon>Spiromyces</taxon>
    </lineage>
</organism>
<evidence type="ECO:0000313" key="2">
    <source>
        <dbReference type="Proteomes" id="UP001145114"/>
    </source>
</evidence>
<name>A0ACC1HBN1_9FUNG</name>
<proteinExistence type="predicted"/>
<sequence>MPTGANGIPTGPIAVEHQQYPSVPYPGAPAAAYPATPTNAAAAAAYPQNYSYEAYAAWYAHYYGAAGYNPYAGYPGYTDPSAYHAAYGGGEAIQAQPAAGQAPPETTAAQYSAVPPPATSQGDDSGSKQAGSGAKMFSVADQPAANPDPLSMVLSHSPSEGNPNSNSIS</sequence>